<reference evidence="2" key="1">
    <citation type="journal article" date="2019" name="Int. J. Syst. Evol. Microbiol.">
        <title>The Global Catalogue of Microorganisms (GCM) 10K type strain sequencing project: providing services to taxonomists for standard genome sequencing and annotation.</title>
        <authorList>
            <consortium name="The Broad Institute Genomics Platform"/>
            <consortium name="The Broad Institute Genome Sequencing Center for Infectious Disease"/>
            <person name="Wu L."/>
            <person name="Ma J."/>
        </authorList>
    </citation>
    <scope>NUCLEOTIDE SEQUENCE [LARGE SCALE GENOMIC DNA]</scope>
    <source>
        <strain evidence="2">JCM 31920</strain>
    </source>
</reference>
<comment type="caution">
    <text evidence="1">The sequence shown here is derived from an EMBL/GenBank/DDBJ whole genome shotgun (WGS) entry which is preliminary data.</text>
</comment>
<evidence type="ECO:0008006" key="3">
    <source>
        <dbReference type="Google" id="ProtNLM"/>
    </source>
</evidence>
<organism evidence="1 2">
    <name type="scientific">Ravibacter arvi</name>
    <dbReference type="NCBI Taxonomy" id="2051041"/>
    <lineage>
        <taxon>Bacteria</taxon>
        <taxon>Pseudomonadati</taxon>
        <taxon>Bacteroidota</taxon>
        <taxon>Cytophagia</taxon>
        <taxon>Cytophagales</taxon>
        <taxon>Spirosomataceae</taxon>
        <taxon>Ravibacter</taxon>
    </lineage>
</organism>
<dbReference type="SUPFAM" id="SSF55144">
    <property type="entry name" value="LigT-like"/>
    <property type="match status" value="1"/>
</dbReference>
<proteinExistence type="predicted"/>
<evidence type="ECO:0000313" key="1">
    <source>
        <dbReference type="EMBL" id="GAA4439610.1"/>
    </source>
</evidence>
<dbReference type="RefSeq" id="WP_345028844.1">
    <property type="nucleotide sequence ID" value="NZ_BAABEY010000021.1"/>
</dbReference>
<dbReference type="InterPro" id="IPR009097">
    <property type="entry name" value="Cyclic_Pdiesterase"/>
</dbReference>
<keyword evidence="2" id="KW-1185">Reference proteome</keyword>
<protein>
    <recommendedName>
        <fullName evidence="3">2'-5' RNA ligase</fullName>
    </recommendedName>
</protein>
<dbReference type="EMBL" id="BAABEY010000021">
    <property type="protein sequence ID" value="GAA4439610.1"/>
    <property type="molecule type" value="Genomic_DNA"/>
</dbReference>
<evidence type="ECO:0000313" key="2">
    <source>
        <dbReference type="Proteomes" id="UP001501508"/>
    </source>
</evidence>
<dbReference type="Proteomes" id="UP001501508">
    <property type="component" value="Unassembled WGS sequence"/>
</dbReference>
<sequence>MIYSLAIMPAPPIAEKVKNLKQLLRVEIGKSYGSANADAHISLDSFEADESHYPLVLVEYRRILAGLSPFPVEFSGYGHFDGYYPAFFVRLKKESEEAVKHRYKIVRETFGKPIRKQYMRKWQDESKAPHMTIGRRLTPEWINLAYSIFPEFEAHSECTSFVIRRYNEQRRQYDVIDTIPLLGRNREAGTQLSLV</sequence>
<dbReference type="Gene3D" id="3.90.1140.10">
    <property type="entry name" value="Cyclic phosphodiesterase"/>
    <property type="match status" value="1"/>
</dbReference>
<gene>
    <name evidence="1" type="ORF">GCM10023091_22070</name>
</gene>
<dbReference type="Pfam" id="PF13563">
    <property type="entry name" value="2_5_RNA_ligase2"/>
    <property type="match status" value="1"/>
</dbReference>
<name>A0ABP8M168_9BACT</name>
<accession>A0ABP8M168</accession>